<proteinExistence type="predicted"/>
<accession>A0A8X7BS31</accession>
<gene>
    <name evidence="8" type="primary">WDR19</name>
    <name evidence="8" type="ORF">TNIN_24471</name>
</gene>
<feature type="domain" description="WDR19 WD40 repeat" evidence="6">
    <location>
        <begin position="1"/>
        <end position="91"/>
    </location>
</feature>
<keyword evidence="9" id="KW-1185">Reference proteome</keyword>
<feature type="domain" description="IF140/IFT172/WDR19 TPR" evidence="7">
    <location>
        <begin position="395"/>
        <end position="669"/>
    </location>
</feature>
<dbReference type="EMBL" id="BMAV01001701">
    <property type="protein sequence ID" value="GFY40114.1"/>
    <property type="molecule type" value="Genomic_DNA"/>
</dbReference>
<feature type="domain" description="WDR19 WD40 repeat" evidence="6">
    <location>
        <begin position="93"/>
        <end position="180"/>
    </location>
</feature>
<evidence type="ECO:0000256" key="4">
    <source>
        <dbReference type="ARBA" id="ARBA00023069"/>
    </source>
</evidence>
<dbReference type="GO" id="GO:0035721">
    <property type="term" value="P:intraciliary retrograde transport"/>
    <property type="evidence" value="ECO:0007669"/>
    <property type="project" value="InterPro"/>
</dbReference>
<dbReference type="InterPro" id="IPR040379">
    <property type="entry name" value="WDR19/dyf-2"/>
</dbReference>
<dbReference type="Gene3D" id="1.25.40.470">
    <property type="match status" value="2"/>
</dbReference>
<keyword evidence="3" id="KW-0677">Repeat</keyword>
<feature type="domain" description="IF140/IFT172/WDR19 TPR" evidence="7">
    <location>
        <begin position="208"/>
        <end position="347"/>
    </location>
</feature>
<dbReference type="Proteomes" id="UP000886998">
    <property type="component" value="Unassembled WGS sequence"/>
</dbReference>
<comment type="subcellular location">
    <subcellularLocation>
        <location evidence="1">Cell projection</location>
        <location evidence="1">Cilium</location>
    </subcellularLocation>
</comment>
<reference evidence="8" key="1">
    <citation type="submission" date="2020-08" db="EMBL/GenBank/DDBJ databases">
        <title>Multicomponent nature underlies the extraordinary mechanical properties of spider dragline silk.</title>
        <authorList>
            <person name="Kono N."/>
            <person name="Nakamura H."/>
            <person name="Mori M."/>
            <person name="Yoshida Y."/>
            <person name="Ohtoshi R."/>
            <person name="Malay A.D."/>
            <person name="Moran D.A.P."/>
            <person name="Tomita M."/>
            <person name="Numata K."/>
            <person name="Arakawa K."/>
        </authorList>
    </citation>
    <scope>NUCLEOTIDE SEQUENCE</scope>
</reference>
<dbReference type="GO" id="GO:0060271">
    <property type="term" value="P:cilium assembly"/>
    <property type="evidence" value="ECO:0007669"/>
    <property type="project" value="TreeGrafter"/>
</dbReference>
<evidence type="ECO:0000256" key="5">
    <source>
        <dbReference type="ARBA" id="ARBA00023273"/>
    </source>
</evidence>
<keyword evidence="4" id="KW-0969">Cilium</keyword>
<dbReference type="PANTHER" id="PTHR14920:SF0">
    <property type="entry name" value="WD REPEAT DOMAIN 19"/>
    <property type="match status" value="1"/>
</dbReference>
<organism evidence="8 9">
    <name type="scientific">Trichonephila inaurata madagascariensis</name>
    <dbReference type="NCBI Taxonomy" id="2747483"/>
    <lineage>
        <taxon>Eukaryota</taxon>
        <taxon>Metazoa</taxon>
        <taxon>Ecdysozoa</taxon>
        <taxon>Arthropoda</taxon>
        <taxon>Chelicerata</taxon>
        <taxon>Arachnida</taxon>
        <taxon>Araneae</taxon>
        <taxon>Araneomorphae</taxon>
        <taxon>Entelegynae</taxon>
        <taxon>Araneoidea</taxon>
        <taxon>Nephilidae</taxon>
        <taxon>Trichonephila</taxon>
        <taxon>Trichonephila inaurata</taxon>
    </lineage>
</organism>
<dbReference type="InterPro" id="IPR056168">
    <property type="entry name" value="TPR_IF140/IFT172/WDR19"/>
</dbReference>
<evidence type="ECO:0000256" key="3">
    <source>
        <dbReference type="ARBA" id="ARBA00022737"/>
    </source>
</evidence>
<evidence type="ECO:0000256" key="2">
    <source>
        <dbReference type="ARBA" id="ARBA00022574"/>
    </source>
</evidence>
<evidence type="ECO:0000313" key="9">
    <source>
        <dbReference type="Proteomes" id="UP000886998"/>
    </source>
</evidence>
<keyword evidence="2" id="KW-0853">WD repeat</keyword>
<evidence type="ECO:0000259" key="6">
    <source>
        <dbReference type="Pfam" id="PF15911"/>
    </source>
</evidence>
<dbReference type="OrthoDB" id="10250638at2759"/>
<sequence length="904" mass="102255">MNNRAWFYSLNDTGTELLYDREYLSTVRSLYLNSDYASALIDGKIQLHMIDEPNMPCMERESRIFPDPDQRNTVITCHALTNDFLIFGTDMDSSLLSIPNFSSNVTHVLWNHSTLYKGIFIAFDDAKANSFIYICDSLEGSKVEHLHSFARNDLYPTLLVEEELTYLTPTGKTSAVPVPGHQLDVYGYTQDPNQLDNNFQTAIRLQRFDQAYVLASLMKSDKHWNELAKAALYSLDIEAASRIFQKLGTASKVFILDEIKEVEDTKLLAGHIAEFFFKNYELAQNLYLSSSKPSAALEMRKNLFQWDFALKLATTLSPMEVPLISKEYAEQLEFTGDIPAALSNYEKGLQIESSDDYLVKKQISLCKAGIARTSIRSGDYRRGISIAEEINDPVLYQECASILEEMKVTSDAAMLYEKGGFVDNAATLYIKLKNWRKVKELLPGISSPKILAQYAKAQESDANYTEAAKAYENAFEYADAIRIYLDNLGDPDSAVRIVKTSNSVEGARMVATFFQRHNDSASAIKFLVISNCLNEALQMAQDTDNMEVYADAIGEDREPSDFINIAVYYEGKRNYLLAGKYFTLAQRFKKAVKLLLDVSGQDEDRAIELAIQAAGQAKDEQITKQLVSHIMGETDGTVKDLQHIYHLYISLGQIKEAARIAVIMASAEQNSGTYKKAKLLLLGMYAKLKEKGMKIPIGMSHSLMLLHSYSLAKLHMQRGDHMKSARMLIRVSNNLNKFPRHDVQILTTTVFECQKAGLYISAHKSAVMLMRPEYRSKLDPKYKRKIENIVRKYQKNEEEEINTPCPYCEVDVPQTNLYCEHCKYSLPYCIITGYHLINNGVALCPKCQFPGMLSEFSRSLTIDKTCPMCLSEISSSELIEVEKVHPENFDEEDTTLSTTNKNDA</sequence>
<dbReference type="Pfam" id="PF15911">
    <property type="entry name" value="Beta-prop_WDR19_2nd"/>
    <property type="match status" value="2"/>
</dbReference>
<keyword evidence="5" id="KW-0966">Cell projection</keyword>
<dbReference type="GO" id="GO:0005929">
    <property type="term" value="C:cilium"/>
    <property type="evidence" value="ECO:0007669"/>
    <property type="project" value="TreeGrafter"/>
</dbReference>
<name>A0A8X7BS31_9ARAC</name>
<evidence type="ECO:0000313" key="8">
    <source>
        <dbReference type="EMBL" id="GFY40114.1"/>
    </source>
</evidence>
<dbReference type="PANTHER" id="PTHR14920">
    <property type="entry name" value="OSMOTIC AVOIDANCE ABNORMAL PROTEIN 1/WD REPEAT MEMBRANE PROTEIN"/>
    <property type="match status" value="1"/>
</dbReference>
<dbReference type="AlphaFoldDB" id="A0A8X7BS31"/>
<evidence type="ECO:0000259" key="7">
    <source>
        <dbReference type="Pfam" id="PF24762"/>
    </source>
</evidence>
<comment type="caution">
    <text evidence="8">The sequence shown here is derived from an EMBL/GenBank/DDBJ whole genome shotgun (WGS) entry which is preliminary data.</text>
</comment>
<dbReference type="InterPro" id="IPR039468">
    <property type="entry name" value="WDR19_WD40_rpt"/>
</dbReference>
<dbReference type="Pfam" id="PF24762">
    <property type="entry name" value="TPR_IF140-IFT172"/>
    <property type="match status" value="2"/>
</dbReference>
<protein>
    <submittedName>
        <fullName evidence="8">WD repeat-containing protein 19</fullName>
    </submittedName>
</protein>
<evidence type="ECO:0000256" key="1">
    <source>
        <dbReference type="ARBA" id="ARBA00004138"/>
    </source>
</evidence>
<dbReference type="GO" id="GO:0030991">
    <property type="term" value="C:intraciliary transport particle A"/>
    <property type="evidence" value="ECO:0007669"/>
    <property type="project" value="TreeGrafter"/>
</dbReference>